<keyword evidence="2" id="KW-1185">Reference proteome</keyword>
<sequence>MKSSSKGGGGDGDKGQRPVPSEYVLDVVENGCKMVPFIDWLFYQFNGCFRVRVTYQFFDVQFP</sequence>
<protein>
    <submittedName>
        <fullName evidence="1">Uncharacterized protein</fullName>
    </submittedName>
</protein>
<evidence type="ECO:0000313" key="1">
    <source>
        <dbReference type="EMBL" id="MCI24374.1"/>
    </source>
</evidence>
<accession>A0A392QKG4</accession>
<dbReference type="AlphaFoldDB" id="A0A392QKG4"/>
<proteinExistence type="predicted"/>
<dbReference type="Proteomes" id="UP000265520">
    <property type="component" value="Unassembled WGS sequence"/>
</dbReference>
<reference evidence="1 2" key="1">
    <citation type="journal article" date="2018" name="Front. Plant Sci.">
        <title>Red Clover (Trifolium pratense) and Zigzag Clover (T. medium) - A Picture of Genomic Similarities and Differences.</title>
        <authorList>
            <person name="Dluhosova J."/>
            <person name="Istvanek J."/>
            <person name="Nedelnik J."/>
            <person name="Repkova J."/>
        </authorList>
    </citation>
    <scope>NUCLEOTIDE SEQUENCE [LARGE SCALE GENOMIC DNA]</scope>
    <source>
        <strain evidence="2">cv. 10/8</strain>
        <tissue evidence="1">Leaf</tissue>
    </source>
</reference>
<organism evidence="1 2">
    <name type="scientific">Trifolium medium</name>
    <dbReference type="NCBI Taxonomy" id="97028"/>
    <lineage>
        <taxon>Eukaryota</taxon>
        <taxon>Viridiplantae</taxon>
        <taxon>Streptophyta</taxon>
        <taxon>Embryophyta</taxon>
        <taxon>Tracheophyta</taxon>
        <taxon>Spermatophyta</taxon>
        <taxon>Magnoliopsida</taxon>
        <taxon>eudicotyledons</taxon>
        <taxon>Gunneridae</taxon>
        <taxon>Pentapetalae</taxon>
        <taxon>rosids</taxon>
        <taxon>fabids</taxon>
        <taxon>Fabales</taxon>
        <taxon>Fabaceae</taxon>
        <taxon>Papilionoideae</taxon>
        <taxon>50 kb inversion clade</taxon>
        <taxon>NPAAA clade</taxon>
        <taxon>Hologalegina</taxon>
        <taxon>IRL clade</taxon>
        <taxon>Trifolieae</taxon>
        <taxon>Trifolium</taxon>
    </lineage>
</organism>
<evidence type="ECO:0000313" key="2">
    <source>
        <dbReference type="Proteomes" id="UP000265520"/>
    </source>
</evidence>
<feature type="non-terminal residue" evidence="1">
    <location>
        <position position="63"/>
    </location>
</feature>
<dbReference type="EMBL" id="LXQA010141073">
    <property type="protein sequence ID" value="MCI24374.1"/>
    <property type="molecule type" value="Genomic_DNA"/>
</dbReference>
<name>A0A392QKG4_9FABA</name>
<comment type="caution">
    <text evidence="1">The sequence shown here is derived from an EMBL/GenBank/DDBJ whole genome shotgun (WGS) entry which is preliminary data.</text>
</comment>